<dbReference type="eggNOG" id="COG3391">
    <property type="taxonomic scope" value="Bacteria"/>
</dbReference>
<protein>
    <submittedName>
        <fullName evidence="5">Uncharacterized protein</fullName>
    </submittedName>
</protein>
<evidence type="ECO:0000259" key="3">
    <source>
        <dbReference type="PROSITE" id="PS01180"/>
    </source>
</evidence>
<dbReference type="CDD" id="cd00041">
    <property type="entry name" value="CUB"/>
    <property type="match status" value="2"/>
</dbReference>
<dbReference type="InterPro" id="IPR026444">
    <property type="entry name" value="Secre_tail"/>
</dbReference>
<dbReference type="InterPro" id="IPR035914">
    <property type="entry name" value="Sperma_CUB_dom_sf"/>
</dbReference>
<dbReference type="STRING" id="216432.CA2559_09243"/>
<dbReference type="InterPro" id="IPR000859">
    <property type="entry name" value="CUB_dom"/>
</dbReference>
<evidence type="ECO:0000313" key="6">
    <source>
        <dbReference type="Proteomes" id="UP000002297"/>
    </source>
</evidence>
<dbReference type="SUPFAM" id="SSF49854">
    <property type="entry name" value="Spermadhesin, CUB domain"/>
    <property type="match status" value="3"/>
</dbReference>
<gene>
    <name evidence="5" type="ordered locus">CA2559_09243</name>
</gene>
<dbReference type="InterPro" id="IPR013783">
    <property type="entry name" value="Ig-like_fold"/>
</dbReference>
<feature type="domain" description="Fibronectin type-III" evidence="4">
    <location>
        <begin position="719"/>
        <end position="816"/>
    </location>
</feature>
<dbReference type="Gene3D" id="2.60.40.10">
    <property type="entry name" value="Immunoglobulins"/>
    <property type="match status" value="3"/>
</dbReference>
<keyword evidence="1" id="KW-0732">Signal</keyword>
<dbReference type="Gene3D" id="2.60.120.290">
    <property type="entry name" value="Spermadhesin, CUB domain"/>
    <property type="match status" value="2"/>
</dbReference>
<accession>A3U8S1</accession>
<dbReference type="KEGG" id="cat:CA2559_09243"/>
<sequence length="1031" mass="108578">MKKITYWLFLLIFTISLTSLEAQEKRQTTTQEQEIEAKLQTLFGLEKEVFERRVNISAQQQAPKALKMSSNSLQRSTEIQSSHVQSGFNLQGDLSCSQEQVSNNFENGLFIEAGGQKVADDFFVSINTDTFDVNQISANILTQGGLESVNITFYEDDAGLPGTQIGASIISLVPTSQDVIGTAFGFDVHDVVLDLPSTISFAGTGTEAVRYWVQLEGNPNTAGTSVGIESTSVGVIGELSVFDNDGNATNEWLLNDGGLDSVITISGNCIQVSGCLAPENFVVSPTGENADFTWDNVPGAVDGYTLSVFEAGADPTTATAVFSANYGAGTTMATATGLFTTTPYDAYINSDCGGTISAQNTLSFSTTIEDPVCGNSYLDSGGRDNNYQDSELITTTIFPENDGDVVTLTFTFVDIEVNTTGAGTQDGCWDFLTIYNGPDTSSPVLAQTLCGEASGSGATPSVDTSNLEIGDSFTSTDMSGALTIVFTSDEVFNFGGFEAVISCDVPPVCMAPDLVLDNVTTDTAEFSWSEVANANNGYIFSVFSEGADPTTATPVYTENIPAGTLTATATGLSDTTIYDAYITADCDADGLSASDSVTFETNFPDPACGGKFYDTGGPNGDFENNEDYTTIIAPDDAGDVVTATFTFVNNTEFDVLTVDTGDGSGPQVVPEIPMGGTPISYTSFASDGSLTFQFTSSGVVENAGWEADITCDLPAACLQPLNFDVSAITDTSATFTWDEETNATNGYVLEVYSFGDSPGSGTPVYTETVASGTLTATATGLDTNSMFTAYIYSDCDTDGISETTDIEFETLITPPACDGTFSDSGGVDGNYSSSEVTTTTITPDNAGDAVTITFTYVDIETATAAGSQDGCWDFMTIYNGPDTTFPVLAQTLCGEESGDGGAPSVDTSLLSVGDAFTSTDPSGALTIVFTSDSSVEETGWLADVTCATLSVDEFSATNFTYYPNPSTGHLTINSKETIDSVEVINLLGQQLIKQKPNSQDYTLDLTTLSAGQYFLRAQIDGKTVVKSILKE</sequence>
<dbReference type="PROSITE" id="PS50853">
    <property type="entry name" value="FN3"/>
    <property type="match status" value="1"/>
</dbReference>
<evidence type="ECO:0000313" key="5">
    <source>
        <dbReference type="EMBL" id="EAP86207.1"/>
    </source>
</evidence>
<evidence type="ECO:0000256" key="1">
    <source>
        <dbReference type="ARBA" id="ARBA00022729"/>
    </source>
</evidence>
<dbReference type="RefSeq" id="WP_013187592.1">
    <property type="nucleotide sequence ID" value="NC_014230.1"/>
</dbReference>
<dbReference type="Pfam" id="PF18962">
    <property type="entry name" value="Por_Secre_tail"/>
    <property type="match status" value="1"/>
</dbReference>
<reference evidence="5 6" key="1">
    <citation type="journal article" date="2010" name="J. Bacteriol.">
        <title>The complete genome sequence of Croceibacter atlanticus HTCC2559T.</title>
        <authorList>
            <person name="Oh H.M."/>
            <person name="Kang I."/>
            <person name="Ferriera S."/>
            <person name="Giovannoni S.J."/>
            <person name="Cho J.C."/>
        </authorList>
    </citation>
    <scope>NUCLEOTIDE SEQUENCE [LARGE SCALE GENOMIC DNA]</scope>
    <source>
        <strain evidence="6">ATCC BAA-628 / HTCC2559 / KCTC 12090</strain>
    </source>
</reference>
<dbReference type="PROSITE" id="PS01180">
    <property type="entry name" value="CUB"/>
    <property type="match status" value="2"/>
</dbReference>
<dbReference type="NCBIfam" id="TIGR04183">
    <property type="entry name" value="Por_Secre_tail"/>
    <property type="match status" value="1"/>
</dbReference>
<dbReference type="GeneID" id="89453594"/>
<feature type="domain" description="CUB" evidence="3">
    <location>
        <begin position="817"/>
        <end position="947"/>
    </location>
</feature>
<dbReference type="InterPro" id="IPR036116">
    <property type="entry name" value="FN3_sf"/>
</dbReference>
<dbReference type="Proteomes" id="UP000002297">
    <property type="component" value="Chromosome"/>
</dbReference>
<keyword evidence="2" id="KW-1015">Disulfide bond</keyword>
<evidence type="ECO:0000256" key="2">
    <source>
        <dbReference type="ARBA" id="ARBA00023157"/>
    </source>
</evidence>
<evidence type="ECO:0000259" key="4">
    <source>
        <dbReference type="PROSITE" id="PS50853"/>
    </source>
</evidence>
<dbReference type="EMBL" id="CP002046">
    <property type="protein sequence ID" value="EAP86207.1"/>
    <property type="molecule type" value="Genomic_DNA"/>
</dbReference>
<dbReference type="SMART" id="SM00042">
    <property type="entry name" value="CUB"/>
    <property type="match status" value="3"/>
</dbReference>
<dbReference type="InterPro" id="IPR003961">
    <property type="entry name" value="FN3_dom"/>
</dbReference>
<proteinExistence type="predicted"/>
<dbReference type="HOGENOM" id="CLU_294198_0_0_10"/>
<keyword evidence="6" id="KW-1185">Reference proteome</keyword>
<dbReference type="SUPFAM" id="SSF49265">
    <property type="entry name" value="Fibronectin type III"/>
    <property type="match status" value="2"/>
</dbReference>
<organism evidence="5 6">
    <name type="scientific">Croceibacter atlanticus (strain ATCC BAA-628 / JCM 21780 / CIP 108009 / IAM 15332 / KCTC 12090 / HTCC2559)</name>
    <dbReference type="NCBI Taxonomy" id="216432"/>
    <lineage>
        <taxon>Bacteria</taxon>
        <taxon>Pseudomonadati</taxon>
        <taxon>Bacteroidota</taxon>
        <taxon>Flavobacteriia</taxon>
        <taxon>Flavobacteriales</taxon>
        <taxon>Flavobacteriaceae</taxon>
        <taxon>Croceibacter</taxon>
    </lineage>
</organism>
<dbReference type="OrthoDB" id="1412023at2"/>
<feature type="domain" description="CUB" evidence="3">
    <location>
        <begin position="352"/>
        <end position="504"/>
    </location>
</feature>
<dbReference type="AlphaFoldDB" id="A3U8S1"/>
<name>A3U8S1_CROAH</name>
<dbReference type="SMART" id="SM00060">
    <property type="entry name" value="FN3"/>
    <property type="match status" value="3"/>
</dbReference>